<reference evidence="2 3" key="1">
    <citation type="submission" date="2016-04" db="EMBL/GenBank/DDBJ databases">
        <title>Multiple horizontal gene transfer events from other fungi enriched the ability of the initially mycotrophic fungus Trichoderma (Ascomycota) to feed on dead plant biomass.</title>
        <authorList>
            <person name="Atanasova L."/>
            <person name="Chenthamara K."/>
            <person name="Zhang J."/>
            <person name="Grujic M."/>
            <person name="Henrissat B."/>
            <person name="Kuo A."/>
            <person name="Aertz A."/>
            <person name="Salamov A."/>
            <person name="Lipzen A."/>
            <person name="Labutti K."/>
            <person name="Barry K."/>
            <person name="Miao Y."/>
            <person name="Rahimi M.J."/>
            <person name="Shen Q."/>
            <person name="Grigoriev I.V."/>
            <person name="Kubicek C.P."/>
            <person name="Druzhinina I.S."/>
        </authorList>
    </citation>
    <scope>NUCLEOTIDE SEQUENCE [LARGE SCALE GENOMIC DNA]</scope>
    <source>
        <strain evidence="2 3">NJAU 4742</strain>
    </source>
</reference>
<sequence>MSHNDSPQTPPLRSSPYPNARSKLPQLYVVDTTMKPQEDDGNDQPCSPLSPVSASPWEDASAASTEASIPSTPTTQVSVNDALHTASFPLLLPDFPSKTQQPSSQSPPSETTDVAETTDVKVPPESMGGPIKHIPPKWALKGDIYTFSFWTPPSAASSLPEHAYSPLEGKTSFADETMSRPVGGLSMIQILSYTDSPVGPYDEMLVAPGSFEWERTEPGGEKKRGCNPKITRIYVSTPNSCFNGRTNWNTPKHLAKFVWDHHPDGSTTIQIFPHDDPSNLDESQPSPRPFFATTFKPMSLLPRFPFATSWVDHLGFNTTLVMPPLPAGNGSYGELPATSRWISLVTKQYCASSSVGWYDVQQPDGGEACGGHKNFLPWLGRWQVGLKMKDADLTFEIPEETWERGDVIGEATTPRAMDKNILTPQLENIEAAAQTPRQWGSGNFLNDYFN</sequence>
<feature type="region of interest" description="Disordered" evidence="1">
    <location>
        <begin position="91"/>
        <end position="130"/>
    </location>
</feature>
<dbReference type="PANTHER" id="PTHR40518:SF1">
    <property type="entry name" value="ACETOACETATE DECARBOXYLASE"/>
    <property type="match status" value="1"/>
</dbReference>
<accession>A0A1T3CJZ5</accession>
<dbReference type="SUPFAM" id="SSF160104">
    <property type="entry name" value="Acetoacetate decarboxylase-like"/>
    <property type="match status" value="1"/>
</dbReference>
<name>A0A1T3CJZ5_9HYPO</name>
<dbReference type="Gene3D" id="2.40.400.10">
    <property type="entry name" value="Acetoacetate decarboxylase-like"/>
    <property type="match status" value="1"/>
</dbReference>
<dbReference type="EMBL" id="LVVK01000015">
    <property type="protein sequence ID" value="OPB41409.1"/>
    <property type="molecule type" value="Genomic_DNA"/>
</dbReference>
<dbReference type="AlphaFoldDB" id="A0A1T3CJZ5"/>
<dbReference type="Proteomes" id="UP000191004">
    <property type="component" value="Unassembled WGS sequence"/>
</dbReference>
<organism evidence="2 3">
    <name type="scientific">Trichoderma guizhouense</name>
    <dbReference type="NCBI Taxonomy" id="1491466"/>
    <lineage>
        <taxon>Eukaryota</taxon>
        <taxon>Fungi</taxon>
        <taxon>Dikarya</taxon>
        <taxon>Ascomycota</taxon>
        <taxon>Pezizomycotina</taxon>
        <taxon>Sordariomycetes</taxon>
        <taxon>Hypocreomycetidae</taxon>
        <taxon>Hypocreales</taxon>
        <taxon>Hypocreaceae</taxon>
        <taxon>Trichoderma</taxon>
    </lineage>
</organism>
<dbReference type="PANTHER" id="PTHR40518">
    <property type="entry name" value="ACETOACETATE DECARBOXYLASE"/>
    <property type="match status" value="1"/>
</dbReference>
<evidence type="ECO:0000256" key="1">
    <source>
        <dbReference type="SAM" id="MobiDB-lite"/>
    </source>
</evidence>
<dbReference type="OrthoDB" id="9970474at2759"/>
<evidence type="ECO:0000313" key="3">
    <source>
        <dbReference type="Proteomes" id="UP000191004"/>
    </source>
</evidence>
<protein>
    <submittedName>
        <fullName evidence="2">Uncharacterized protein</fullName>
    </submittedName>
</protein>
<comment type="caution">
    <text evidence="2">The sequence shown here is derived from an EMBL/GenBank/DDBJ whole genome shotgun (WGS) entry which is preliminary data.</text>
</comment>
<keyword evidence="3" id="KW-1185">Reference proteome</keyword>
<proteinExistence type="predicted"/>
<evidence type="ECO:0000313" key="2">
    <source>
        <dbReference type="EMBL" id="OPB41409.1"/>
    </source>
</evidence>
<dbReference type="InterPro" id="IPR023375">
    <property type="entry name" value="ADC_dom_sf"/>
</dbReference>
<gene>
    <name evidence="2" type="ORF">A0O28_0081280</name>
</gene>
<feature type="compositionally biased region" description="Low complexity" evidence="1">
    <location>
        <begin position="100"/>
        <end position="109"/>
    </location>
</feature>
<feature type="compositionally biased region" description="Polar residues" evidence="1">
    <location>
        <begin position="44"/>
        <end position="53"/>
    </location>
</feature>
<feature type="region of interest" description="Disordered" evidence="1">
    <location>
        <begin position="1"/>
        <end position="78"/>
    </location>
</feature>
<feature type="compositionally biased region" description="Polar residues" evidence="1">
    <location>
        <begin position="62"/>
        <end position="78"/>
    </location>
</feature>